<dbReference type="Proteomes" id="UP000271974">
    <property type="component" value="Unassembled WGS sequence"/>
</dbReference>
<comment type="caution">
    <text evidence="1">The sequence shown here is derived from an EMBL/GenBank/DDBJ whole genome shotgun (WGS) entry which is preliminary data.</text>
</comment>
<evidence type="ECO:0000313" key="2">
    <source>
        <dbReference type="Proteomes" id="UP000271974"/>
    </source>
</evidence>
<protein>
    <submittedName>
        <fullName evidence="1">Uncharacterized protein</fullName>
    </submittedName>
</protein>
<evidence type="ECO:0000313" key="1">
    <source>
        <dbReference type="EMBL" id="RUS74479.1"/>
    </source>
</evidence>
<dbReference type="OrthoDB" id="10462728at2759"/>
<proteinExistence type="predicted"/>
<keyword evidence="2" id="KW-1185">Reference proteome</keyword>
<sequence length="107" mass="11966">MFTSCARGGSGISIVIWWNRNWPRPRMPAPKAHILLCLLVLVSSFQSAQTQNIFCLLLNLLASTFDCSFLGDIGCIVLAVIFDVFQCRFAQENTPLLQHINAMHLLS</sequence>
<organism evidence="1 2">
    <name type="scientific">Elysia chlorotica</name>
    <name type="common">Eastern emerald elysia</name>
    <name type="synonym">Sea slug</name>
    <dbReference type="NCBI Taxonomy" id="188477"/>
    <lineage>
        <taxon>Eukaryota</taxon>
        <taxon>Metazoa</taxon>
        <taxon>Spiralia</taxon>
        <taxon>Lophotrochozoa</taxon>
        <taxon>Mollusca</taxon>
        <taxon>Gastropoda</taxon>
        <taxon>Heterobranchia</taxon>
        <taxon>Euthyneura</taxon>
        <taxon>Panpulmonata</taxon>
        <taxon>Sacoglossa</taxon>
        <taxon>Placobranchoidea</taxon>
        <taxon>Plakobranchidae</taxon>
        <taxon>Elysia</taxon>
    </lineage>
</organism>
<gene>
    <name evidence="1" type="ORF">EGW08_017754</name>
</gene>
<name>A0A433SYU7_ELYCH</name>
<dbReference type="AlphaFoldDB" id="A0A433SYU7"/>
<accession>A0A433SYU7</accession>
<reference evidence="1 2" key="1">
    <citation type="submission" date="2019-01" db="EMBL/GenBank/DDBJ databases">
        <title>A draft genome assembly of the solar-powered sea slug Elysia chlorotica.</title>
        <authorList>
            <person name="Cai H."/>
            <person name="Li Q."/>
            <person name="Fang X."/>
            <person name="Li J."/>
            <person name="Curtis N.E."/>
            <person name="Altenburger A."/>
            <person name="Shibata T."/>
            <person name="Feng M."/>
            <person name="Maeda T."/>
            <person name="Schwartz J.A."/>
            <person name="Shigenobu S."/>
            <person name="Lundholm N."/>
            <person name="Nishiyama T."/>
            <person name="Yang H."/>
            <person name="Hasebe M."/>
            <person name="Li S."/>
            <person name="Pierce S.K."/>
            <person name="Wang J."/>
        </authorList>
    </citation>
    <scope>NUCLEOTIDE SEQUENCE [LARGE SCALE GENOMIC DNA]</scope>
    <source>
        <strain evidence="1">EC2010</strain>
        <tissue evidence="1">Whole organism of an adult</tissue>
    </source>
</reference>
<dbReference type="EMBL" id="RQTK01000827">
    <property type="protein sequence ID" value="RUS74479.1"/>
    <property type="molecule type" value="Genomic_DNA"/>
</dbReference>